<dbReference type="EMBL" id="JACXAE010000025">
    <property type="protein sequence ID" value="MBD2771506.1"/>
    <property type="molecule type" value="Genomic_DNA"/>
</dbReference>
<evidence type="ECO:0000313" key="2">
    <source>
        <dbReference type="Proteomes" id="UP000629098"/>
    </source>
</evidence>
<protein>
    <submittedName>
        <fullName evidence="1">Uncharacterized protein</fullName>
    </submittedName>
</protein>
<dbReference type="RefSeq" id="WP_190825799.1">
    <property type="nucleotide sequence ID" value="NZ_CAWPPI010000025.1"/>
</dbReference>
<name>A0A8J6XGF3_9CYAN</name>
<reference evidence="1" key="1">
    <citation type="submission" date="2020-09" db="EMBL/GenBank/DDBJ databases">
        <title>Iningainema tapete sp. nov. (Scytonemataceae, Cyanobacteria) from greenhouses in central Florida (USA) produces two types of nodularin with biosynthetic potential for microcystin-LR and anabaenopeptins.</title>
        <authorList>
            <person name="Berthold D.E."/>
            <person name="Lefler F.W."/>
            <person name="Huang I.-S."/>
            <person name="Abdulla H."/>
            <person name="Zimba P.V."/>
            <person name="Laughinghouse H.D. IV."/>
        </authorList>
    </citation>
    <scope>NUCLEOTIDE SEQUENCE</scope>
    <source>
        <strain evidence="1">BLCCT55</strain>
    </source>
</reference>
<dbReference type="Proteomes" id="UP000629098">
    <property type="component" value="Unassembled WGS sequence"/>
</dbReference>
<accession>A0A8J6XGF3</accession>
<evidence type="ECO:0000313" key="1">
    <source>
        <dbReference type="EMBL" id="MBD2771506.1"/>
    </source>
</evidence>
<proteinExistence type="predicted"/>
<keyword evidence="2" id="KW-1185">Reference proteome</keyword>
<dbReference type="AlphaFoldDB" id="A0A8J6XGF3"/>
<comment type="caution">
    <text evidence="1">The sequence shown here is derived from an EMBL/GenBank/DDBJ whole genome shotgun (WGS) entry which is preliminary data.</text>
</comment>
<sequence>MAIHENNSLEKSLFAAVSEEECATVSGGVDGIQPGSGSNVPGKDIPEFNEIKLYATTPLPFLISVYVDKATGQARVMIRENR</sequence>
<gene>
    <name evidence="1" type="ORF">ICL16_05105</name>
</gene>
<organism evidence="1 2">
    <name type="scientific">Iningainema tapete BLCC-T55</name>
    <dbReference type="NCBI Taxonomy" id="2748662"/>
    <lineage>
        <taxon>Bacteria</taxon>
        <taxon>Bacillati</taxon>
        <taxon>Cyanobacteriota</taxon>
        <taxon>Cyanophyceae</taxon>
        <taxon>Nostocales</taxon>
        <taxon>Scytonemataceae</taxon>
        <taxon>Iningainema tapete</taxon>
    </lineage>
</organism>